<dbReference type="RefSeq" id="WP_250857340.1">
    <property type="nucleotide sequence ID" value="NZ_JAGSOJ010000001.1"/>
</dbReference>
<dbReference type="EMBL" id="JAGSOJ010000001">
    <property type="protein sequence ID" value="MCM1988474.1"/>
    <property type="molecule type" value="Genomic_DNA"/>
</dbReference>
<organism evidence="1 2">
    <name type="scientific">Oceanirhabdus seepicola</name>
    <dbReference type="NCBI Taxonomy" id="2828781"/>
    <lineage>
        <taxon>Bacteria</taxon>
        <taxon>Bacillati</taxon>
        <taxon>Bacillota</taxon>
        <taxon>Clostridia</taxon>
        <taxon>Eubacteriales</taxon>
        <taxon>Clostridiaceae</taxon>
        <taxon>Oceanirhabdus</taxon>
    </lineage>
</organism>
<name>A0A9J6NVI7_9CLOT</name>
<proteinExistence type="predicted"/>
<comment type="caution">
    <text evidence="1">The sequence shown here is derived from an EMBL/GenBank/DDBJ whole genome shotgun (WGS) entry which is preliminary data.</text>
</comment>
<evidence type="ECO:0000313" key="2">
    <source>
        <dbReference type="Proteomes" id="UP001056429"/>
    </source>
</evidence>
<evidence type="ECO:0008006" key="3">
    <source>
        <dbReference type="Google" id="ProtNLM"/>
    </source>
</evidence>
<keyword evidence="2" id="KW-1185">Reference proteome</keyword>
<reference evidence="1" key="1">
    <citation type="journal article" date="2021" name="mSystems">
        <title>Bacteria and Archaea Synergistically Convert Glycine Betaine to Biogenic Methane in the Formosa Cold Seep of the South China Sea.</title>
        <authorList>
            <person name="Li L."/>
            <person name="Zhang W."/>
            <person name="Zhang S."/>
            <person name="Song L."/>
            <person name="Sun Q."/>
            <person name="Zhang H."/>
            <person name="Xiang H."/>
            <person name="Dong X."/>
        </authorList>
    </citation>
    <scope>NUCLEOTIDE SEQUENCE</scope>
    <source>
        <strain evidence="1">ZWT</strain>
    </source>
</reference>
<reference evidence="1" key="2">
    <citation type="submission" date="2021-04" db="EMBL/GenBank/DDBJ databases">
        <authorList>
            <person name="Dong X."/>
        </authorList>
    </citation>
    <scope>NUCLEOTIDE SEQUENCE</scope>
    <source>
        <strain evidence="1">ZWT</strain>
    </source>
</reference>
<dbReference type="InterPro" id="IPR015867">
    <property type="entry name" value="N-reg_PII/ATP_PRibTrfase_C"/>
</dbReference>
<accession>A0A9J6NVI7</accession>
<dbReference type="Proteomes" id="UP001056429">
    <property type="component" value="Unassembled WGS sequence"/>
</dbReference>
<dbReference type="AlphaFoldDB" id="A0A9J6NVI7"/>
<sequence length="114" mass="12650">MQMLIMVLNNVSHLEHILNEFESNGVHGATIIDSTGMAKVINHAKPNELPIFGSLRMLMNEQRPFNKTIFTVIKDDQVQTAMSAIKNVVGDLSKPDVGIVFTVPVSFWEGINVD</sequence>
<dbReference type="SUPFAM" id="SSF54913">
    <property type="entry name" value="GlnB-like"/>
    <property type="match status" value="1"/>
</dbReference>
<dbReference type="Gene3D" id="3.30.70.120">
    <property type="match status" value="1"/>
</dbReference>
<protein>
    <recommendedName>
        <fullName evidence="3">P-II family nitrogen regulator</fullName>
    </recommendedName>
</protein>
<dbReference type="InterPro" id="IPR002187">
    <property type="entry name" value="N-reg_PII"/>
</dbReference>
<dbReference type="InterPro" id="IPR011322">
    <property type="entry name" value="N-reg_PII-like_a/b"/>
</dbReference>
<dbReference type="GO" id="GO:0030234">
    <property type="term" value="F:enzyme regulator activity"/>
    <property type="evidence" value="ECO:0007669"/>
    <property type="project" value="InterPro"/>
</dbReference>
<dbReference type="GO" id="GO:0006808">
    <property type="term" value="P:regulation of nitrogen utilization"/>
    <property type="evidence" value="ECO:0007669"/>
    <property type="project" value="InterPro"/>
</dbReference>
<evidence type="ECO:0000313" key="1">
    <source>
        <dbReference type="EMBL" id="MCM1988474.1"/>
    </source>
</evidence>
<dbReference type="Pfam" id="PF00543">
    <property type="entry name" value="P-II"/>
    <property type="match status" value="1"/>
</dbReference>
<gene>
    <name evidence="1" type="ORF">KDK92_01895</name>
</gene>